<dbReference type="RefSeq" id="WP_111372128.1">
    <property type="nucleotide sequence ID" value="NZ_CP029480.1"/>
</dbReference>
<evidence type="ECO:0008006" key="3">
    <source>
        <dbReference type="Google" id="ProtNLM"/>
    </source>
</evidence>
<dbReference type="EMBL" id="CP029480">
    <property type="protein sequence ID" value="AWV98935.1"/>
    <property type="molecule type" value="Genomic_DNA"/>
</dbReference>
<sequence length="283" mass="32604">MLKYQLALFYFAFKIATCSCNPEKVKGLENYRSQSKISKIGKLDIQVDESSGLARAENDTYWTNNDSGGSNKLFKINKTGNVIDSLEVLQSQNKDWEELAKDDKGNIYIGDFGNNGNSRKDLIIYKVNNQTTEEIRFQYQDQINFPASKKNFDCEAFFWFKGQLHLFSKSREENNKVTKHYMLPDAAGNYTISPENEFPLEQQVTAADISPDQQTFILLTYGKLLFFGIENETIDFKNPLACIKTKRKQTEAVIFDSNESILFTNEQRELFQIKLDHKVVLNN</sequence>
<protein>
    <recommendedName>
        <fullName evidence="3">T9SS C-terminal target domain-containing protein</fullName>
    </recommendedName>
</protein>
<keyword evidence="2" id="KW-1185">Reference proteome</keyword>
<dbReference type="KEGG" id="als:DJ013_12430"/>
<evidence type="ECO:0000313" key="2">
    <source>
        <dbReference type="Proteomes" id="UP000249873"/>
    </source>
</evidence>
<name>A0A2Z4GD34_9BACT</name>
<accession>A0A2Z4GD34</accession>
<dbReference type="SUPFAM" id="SSF101898">
    <property type="entry name" value="NHL repeat"/>
    <property type="match status" value="1"/>
</dbReference>
<dbReference type="AlphaFoldDB" id="A0A2Z4GD34"/>
<evidence type="ECO:0000313" key="1">
    <source>
        <dbReference type="EMBL" id="AWV98935.1"/>
    </source>
</evidence>
<gene>
    <name evidence="1" type="ORF">DJ013_12430</name>
</gene>
<proteinExistence type="predicted"/>
<reference evidence="1 2" key="1">
    <citation type="submission" date="2018-05" db="EMBL/GenBank/DDBJ databases">
        <title>Complete genome sequence of Arcticibacterium luteifluviistationis SM1504T, a cytophagaceae bacterium isolated from Arctic surface seawater.</title>
        <authorList>
            <person name="Li Y."/>
            <person name="Qin Q.-L."/>
        </authorList>
    </citation>
    <scope>NUCLEOTIDE SEQUENCE [LARGE SCALE GENOMIC DNA]</scope>
    <source>
        <strain evidence="1 2">SM1504</strain>
    </source>
</reference>
<dbReference type="Proteomes" id="UP000249873">
    <property type="component" value="Chromosome"/>
</dbReference>
<dbReference type="OrthoDB" id="9798438at2"/>
<organism evidence="1 2">
    <name type="scientific">Arcticibacterium luteifluviistationis</name>
    <dbReference type="NCBI Taxonomy" id="1784714"/>
    <lineage>
        <taxon>Bacteria</taxon>
        <taxon>Pseudomonadati</taxon>
        <taxon>Bacteroidota</taxon>
        <taxon>Cytophagia</taxon>
        <taxon>Cytophagales</taxon>
        <taxon>Leadbetterellaceae</taxon>
        <taxon>Arcticibacterium</taxon>
    </lineage>
</organism>